<name>A0A0R3KEU4_9BRAD</name>
<dbReference type="OrthoDB" id="9807402at2"/>
<dbReference type="PANTHER" id="PTHR43163:SF5">
    <property type="entry name" value="GLUTATHIONE TRANSPORT SYSTEM PERMEASE PROTEIN GSIC"/>
    <property type="match status" value="1"/>
</dbReference>
<evidence type="ECO:0000256" key="8">
    <source>
        <dbReference type="ARBA" id="ARBA00037215"/>
    </source>
</evidence>
<comment type="subcellular location">
    <subcellularLocation>
        <location evidence="1 10">Cell membrane</location>
        <topology evidence="1 10">Multi-pass membrane protein</topology>
    </subcellularLocation>
</comment>
<organism evidence="12 13">
    <name type="scientific">Bradyrhizobium jicamae</name>
    <dbReference type="NCBI Taxonomy" id="280332"/>
    <lineage>
        <taxon>Bacteria</taxon>
        <taxon>Pseudomonadati</taxon>
        <taxon>Pseudomonadota</taxon>
        <taxon>Alphaproteobacteria</taxon>
        <taxon>Hyphomicrobiales</taxon>
        <taxon>Nitrobacteraceae</taxon>
        <taxon>Bradyrhizobium</taxon>
    </lineage>
</organism>
<evidence type="ECO:0000256" key="5">
    <source>
        <dbReference type="ARBA" id="ARBA00022692"/>
    </source>
</evidence>
<feature type="domain" description="ABC transmembrane type-1" evidence="11">
    <location>
        <begin position="98"/>
        <end position="301"/>
    </location>
</feature>
<evidence type="ECO:0000256" key="10">
    <source>
        <dbReference type="RuleBase" id="RU363032"/>
    </source>
</evidence>
<feature type="transmembrane region" description="Helical" evidence="10">
    <location>
        <begin position="12"/>
        <end position="34"/>
    </location>
</feature>
<evidence type="ECO:0000256" key="6">
    <source>
        <dbReference type="ARBA" id="ARBA00022989"/>
    </source>
</evidence>
<evidence type="ECO:0000256" key="9">
    <source>
        <dbReference type="ARBA" id="ARBA00041107"/>
    </source>
</evidence>
<feature type="transmembrane region" description="Helical" evidence="10">
    <location>
        <begin position="178"/>
        <end position="195"/>
    </location>
</feature>
<dbReference type="Pfam" id="PF00528">
    <property type="entry name" value="BPD_transp_1"/>
    <property type="match status" value="1"/>
</dbReference>
<accession>A0A0R3KEU4</accession>
<dbReference type="Gene3D" id="1.10.3720.10">
    <property type="entry name" value="MetI-like"/>
    <property type="match status" value="1"/>
</dbReference>
<evidence type="ECO:0000256" key="3">
    <source>
        <dbReference type="ARBA" id="ARBA00022448"/>
    </source>
</evidence>
<dbReference type="GO" id="GO:0055085">
    <property type="term" value="P:transmembrane transport"/>
    <property type="evidence" value="ECO:0007669"/>
    <property type="project" value="InterPro"/>
</dbReference>
<keyword evidence="4" id="KW-1003">Cell membrane</keyword>
<feature type="transmembrane region" description="Helical" evidence="10">
    <location>
        <begin position="102"/>
        <end position="125"/>
    </location>
</feature>
<dbReference type="InterPro" id="IPR035906">
    <property type="entry name" value="MetI-like_sf"/>
</dbReference>
<evidence type="ECO:0000256" key="4">
    <source>
        <dbReference type="ARBA" id="ARBA00022475"/>
    </source>
</evidence>
<comment type="similarity">
    <text evidence="2 10">Belongs to the binding-protein-dependent transport system permease family.</text>
</comment>
<evidence type="ECO:0000259" key="11">
    <source>
        <dbReference type="PROSITE" id="PS50928"/>
    </source>
</evidence>
<feature type="transmembrane region" description="Helical" evidence="10">
    <location>
        <begin position="232"/>
        <end position="253"/>
    </location>
</feature>
<dbReference type="PROSITE" id="PS50928">
    <property type="entry name" value="ABC_TM1"/>
    <property type="match status" value="1"/>
</dbReference>
<gene>
    <name evidence="12" type="ORF">CQ12_20965</name>
</gene>
<dbReference type="EMBL" id="LLXZ01000220">
    <property type="protein sequence ID" value="KRQ94080.1"/>
    <property type="molecule type" value="Genomic_DNA"/>
</dbReference>
<dbReference type="Proteomes" id="UP000050863">
    <property type="component" value="Unassembled WGS sequence"/>
</dbReference>
<evidence type="ECO:0000313" key="13">
    <source>
        <dbReference type="Proteomes" id="UP000050863"/>
    </source>
</evidence>
<keyword evidence="5 10" id="KW-0812">Transmembrane</keyword>
<keyword evidence="6 10" id="KW-1133">Transmembrane helix</keyword>
<evidence type="ECO:0000313" key="12">
    <source>
        <dbReference type="EMBL" id="KRQ94080.1"/>
    </source>
</evidence>
<keyword evidence="7 10" id="KW-0472">Membrane</keyword>
<dbReference type="InterPro" id="IPR000515">
    <property type="entry name" value="MetI-like"/>
</dbReference>
<dbReference type="SUPFAM" id="SSF161098">
    <property type="entry name" value="MetI-like"/>
    <property type="match status" value="1"/>
</dbReference>
<dbReference type="AlphaFoldDB" id="A0A0R3KEU4"/>
<comment type="function">
    <text evidence="8">Part of the ABC transporter complex GsiABCD involved in glutathione import. Probably responsible for the translocation of the substrate across the membrane.</text>
</comment>
<protein>
    <recommendedName>
        <fullName evidence="9">Glutathione transport system permease protein GsiC</fullName>
    </recommendedName>
</protein>
<dbReference type="GO" id="GO:0005886">
    <property type="term" value="C:plasma membrane"/>
    <property type="evidence" value="ECO:0007669"/>
    <property type="project" value="UniProtKB-SubCell"/>
</dbReference>
<dbReference type="PANTHER" id="PTHR43163">
    <property type="entry name" value="DIPEPTIDE TRANSPORT SYSTEM PERMEASE PROTEIN DPPB-RELATED"/>
    <property type="match status" value="1"/>
</dbReference>
<feature type="transmembrane region" description="Helical" evidence="10">
    <location>
        <begin position="137"/>
        <end position="158"/>
    </location>
</feature>
<proteinExistence type="inferred from homology"/>
<dbReference type="InterPro" id="IPR045621">
    <property type="entry name" value="BPD_transp_1_N"/>
</dbReference>
<reference evidence="12 13" key="1">
    <citation type="submission" date="2014-03" db="EMBL/GenBank/DDBJ databases">
        <title>Bradyrhizobium valentinum sp. nov., isolated from effective nodules of Lupinus mariae-josephae, a lupine endemic of basic-lime soils in Eastern Spain.</title>
        <authorList>
            <person name="Duran D."/>
            <person name="Rey L."/>
            <person name="Navarro A."/>
            <person name="Busquets A."/>
            <person name="Imperial J."/>
            <person name="Ruiz-Argueso T."/>
        </authorList>
    </citation>
    <scope>NUCLEOTIDE SEQUENCE [LARGE SCALE GENOMIC DNA]</scope>
    <source>
        <strain evidence="12 13">PAC68</strain>
    </source>
</reference>
<evidence type="ECO:0000256" key="7">
    <source>
        <dbReference type="ARBA" id="ARBA00023136"/>
    </source>
</evidence>
<dbReference type="STRING" id="280332.CQ12_20965"/>
<comment type="caution">
    <text evidence="12">The sequence shown here is derived from an EMBL/GenBank/DDBJ whole genome shotgun (WGS) entry which is preliminary data.</text>
</comment>
<keyword evidence="13" id="KW-1185">Reference proteome</keyword>
<keyword evidence="3 10" id="KW-0813">Transport</keyword>
<evidence type="ECO:0000256" key="1">
    <source>
        <dbReference type="ARBA" id="ARBA00004651"/>
    </source>
</evidence>
<dbReference type="Pfam" id="PF19300">
    <property type="entry name" value="BPD_transp_1_N"/>
    <property type="match status" value="1"/>
</dbReference>
<evidence type="ECO:0000256" key="2">
    <source>
        <dbReference type="ARBA" id="ARBA00009306"/>
    </source>
</evidence>
<feature type="transmembrane region" description="Helical" evidence="10">
    <location>
        <begin position="283"/>
        <end position="304"/>
    </location>
</feature>
<sequence>MLAFLIRRTLQTIPTVLAVVLMIFVLFSVVPGSIVSSMNDDGRGPADPQVVERMKKQLGLDDPVYVRFGAYIAKLATGDLGTSFRTREPVTTMLAKRMWPTLQLIFAAMTFAIVIGVPLGFVAALKPGSIVDTISMVLAVSGLSMAKFWLGLLLMYLFALKLGWLPSFGYGDGGLKYLILPAVTLGVSPMALLARTTRAAVLEIMTADFVRTARSKGMSETRVVKWHIMRNALVIILTTIGLQFGALMGQAVVVEKLFSWPGIGSLLVDSVLQRDIPAVQGSIFVVVLFFLAINMLIDVLYGVIDPRIRYA</sequence>
<dbReference type="RefSeq" id="WP_057840587.1">
    <property type="nucleotide sequence ID" value="NZ_LLXZ01000220.1"/>
</dbReference>
<dbReference type="CDD" id="cd06261">
    <property type="entry name" value="TM_PBP2"/>
    <property type="match status" value="1"/>
</dbReference>